<proteinExistence type="predicted"/>
<gene>
    <name evidence="2" type="ORF">AXG93_4003s1390</name>
</gene>
<protein>
    <submittedName>
        <fullName evidence="2">Uncharacterized protein</fullName>
    </submittedName>
</protein>
<reference evidence="2" key="1">
    <citation type="submission" date="2016-03" db="EMBL/GenBank/DDBJ databases">
        <title>Mechanisms controlling the formation of the plant cell surface in tip-growing cells are functionally conserved among land plants.</title>
        <authorList>
            <person name="Honkanen S."/>
            <person name="Jones V.A."/>
            <person name="Morieri G."/>
            <person name="Champion C."/>
            <person name="Hetherington A.J."/>
            <person name="Kelly S."/>
            <person name="Saint-Marcoux D."/>
            <person name="Proust H."/>
            <person name="Prescott H."/>
            <person name="Dolan L."/>
        </authorList>
    </citation>
    <scope>NUCLEOTIDE SEQUENCE [LARGE SCALE GENOMIC DNA]</scope>
    <source>
        <tissue evidence="2">Whole gametophyte</tissue>
    </source>
</reference>
<feature type="compositionally biased region" description="Basic and acidic residues" evidence="1">
    <location>
        <begin position="130"/>
        <end position="147"/>
    </location>
</feature>
<evidence type="ECO:0000313" key="2">
    <source>
        <dbReference type="EMBL" id="OAE29616.1"/>
    </source>
</evidence>
<evidence type="ECO:0000256" key="1">
    <source>
        <dbReference type="SAM" id="MobiDB-lite"/>
    </source>
</evidence>
<comment type="caution">
    <text evidence="2">The sequence shown here is derived from an EMBL/GenBank/DDBJ whole genome shotgun (WGS) entry which is preliminary data.</text>
</comment>
<evidence type="ECO:0000313" key="3">
    <source>
        <dbReference type="Proteomes" id="UP000077202"/>
    </source>
</evidence>
<sequence>MARLHAHTNSLHRAIGPRLARSLAATTRTTKTASASTAAAAAAPHSKLLRAADSLSSRIQEERTPPAEGEPAARLGTRRRDSGDSTAGWNTRHREPWLRGSASPRRARRNANRRVSTFATSTPAPGPADLKYDAKWKEGREGGREGDGGNVRRRHRDSQNIPHFALLRSLPYVILRSGLCRISSAAHGPESASGSTVPTSDMDYFRPNIPPDAFVLFRESARDLLRSVRTEARSAQLRAIFAVLGKSVSSRDGPVPGRACGSVTRRDIVLLSCPENLSRLDPVNGCRHGGETFDAHRLKQQQQQQQQLREV</sequence>
<accession>A0A176WBX7</accession>
<dbReference type="AlphaFoldDB" id="A0A176WBX7"/>
<feature type="region of interest" description="Disordered" evidence="1">
    <location>
        <begin position="25"/>
        <end position="156"/>
    </location>
</feature>
<name>A0A176WBX7_MARPO</name>
<feature type="compositionally biased region" description="Low complexity" evidence="1">
    <location>
        <begin position="25"/>
        <end position="52"/>
    </location>
</feature>
<dbReference type="Proteomes" id="UP000077202">
    <property type="component" value="Unassembled WGS sequence"/>
</dbReference>
<keyword evidence="3" id="KW-1185">Reference proteome</keyword>
<organism evidence="2 3">
    <name type="scientific">Marchantia polymorpha subsp. ruderalis</name>
    <dbReference type="NCBI Taxonomy" id="1480154"/>
    <lineage>
        <taxon>Eukaryota</taxon>
        <taxon>Viridiplantae</taxon>
        <taxon>Streptophyta</taxon>
        <taxon>Embryophyta</taxon>
        <taxon>Marchantiophyta</taxon>
        <taxon>Marchantiopsida</taxon>
        <taxon>Marchantiidae</taxon>
        <taxon>Marchantiales</taxon>
        <taxon>Marchantiaceae</taxon>
        <taxon>Marchantia</taxon>
    </lineage>
</organism>
<dbReference type="EMBL" id="LVLJ01001437">
    <property type="protein sequence ID" value="OAE29616.1"/>
    <property type="molecule type" value="Genomic_DNA"/>
</dbReference>